<organism evidence="12 13">
    <name type="scientific">Streblomastix strix</name>
    <dbReference type="NCBI Taxonomy" id="222440"/>
    <lineage>
        <taxon>Eukaryota</taxon>
        <taxon>Metamonada</taxon>
        <taxon>Preaxostyla</taxon>
        <taxon>Oxymonadida</taxon>
        <taxon>Streblomastigidae</taxon>
        <taxon>Streblomastix</taxon>
    </lineage>
</organism>
<dbReference type="GO" id="GO:0004674">
    <property type="term" value="F:protein serine/threonine kinase activity"/>
    <property type="evidence" value="ECO:0007669"/>
    <property type="project" value="UniProtKB-KW"/>
</dbReference>
<dbReference type="Gene3D" id="1.10.510.10">
    <property type="entry name" value="Transferase(Phosphotransferase) domain 1"/>
    <property type="match status" value="1"/>
</dbReference>
<evidence type="ECO:0000256" key="5">
    <source>
        <dbReference type="ARBA" id="ARBA00022777"/>
    </source>
</evidence>
<feature type="domain" description="KA1" evidence="11">
    <location>
        <begin position="512"/>
        <end position="582"/>
    </location>
</feature>
<keyword evidence="4 9" id="KW-0547">Nucleotide-binding</keyword>
<feature type="binding site" evidence="9">
    <location>
        <position position="53"/>
    </location>
    <ligand>
        <name>ATP</name>
        <dbReference type="ChEBI" id="CHEBI:30616"/>
    </ligand>
</feature>
<dbReference type="PROSITE" id="PS00108">
    <property type="entry name" value="PROTEIN_KINASE_ST"/>
    <property type="match status" value="1"/>
</dbReference>
<dbReference type="PROSITE" id="PS50032">
    <property type="entry name" value="KA1"/>
    <property type="match status" value="1"/>
</dbReference>
<evidence type="ECO:0000256" key="4">
    <source>
        <dbReference type="ARBA" id="ARBA00022741"/>
    </source>
</evidence>
<dbReference type="InterPro" id="IPR011009">
    <property type="entry name" value="Kinase-like_dom_sf"/>
</dbReference>
<comment type="caution">
    <text evidence="12">The sequence shown here is derived from an EMBL/GenBank/DDBJ whole genome shotgun (WGS) entry which is preliminary data.</text>
</comment>
<dbReference type="InterPro" id="IPR000719">
    <property type="entry name" value="Prot_kinase_dom"/>
</dbReference>
<dbReference type="SUPFAM" id="SSF56112">
    <property type="entry name" value="Protein kinase-like (PK-like)"/>
    <property type="match status" value="1"/>
</dbReference>
<dbReference type="InterPro" id="IPR001772">
    <property type="entry name" value="KA1_dom"/>
</dbReference>
<dbReference type="Proteomes" id="UP000324800">
    <property type="component" value="Unassembled WGS sequence"/>
</dbReference>
<dbReference type="GO" id="GO:0106310">
    <property type="term" value="F:protein serine kinase activity"/>
    <property type="evidence" value="ECO:0007669"/>
    <property type="project" value="RHEA"/>
</dbReference>
<dbReference type="InterPro" id="IPR008271">
    <property type="entry name" value="Ser/Thr_kinase_AS"/>
</dbReference>
<dbReference type="GO" id="GO:0035556">
    <property type="term" value="P:intracellular signal transduction"/>
    <property type="evidence" value="ECO:0007669"/>
    <property type="project" value="TreeGrafter"/>
</dbReference>
<dbReference type="SUPFAM" id="SSF103243">
    <property type="entry name" value="KA1-like"/>
    <property type="match status" value="1"/>
</dbReference>
<dbReference type="Gene3D" id="3.30.310.80">
    <property type="entry name" value="Kinase associated domain 1, KA1"/>
    <property type="match status" value="1"/>
</dbReference>
<dbReference type="FunFam" id="3.30.200.20:FF:000003">
    <property type="entry name" value="Non-specific serine/threonine protein kinase"/>
    <property type="match status" value="1"/>
</dbReference>
<dbReference type="Pfam" id="PF00069">
    <property type="entry name" value="Pkinase"/>
    <property type="match status" value="1"/>
</dbReference>
<keyword evidence="3" id="KW-0808">Transferase</keyword>
<accession>A0A5J4X9Y3</accession>
<evidence type="ECO:0000256" key="6">
    <source>
        <dbReference type="ARBA" id="ARBA00022840"/>
    </source>
</evidence>
<gene>
    <name evidence="12" type="ORF">EZS28_000500</name>
</gene>
<comment type="catalytic activity">
    <reaction evidence="7">
        <text>L-threonyl-[protein] + ATP = O-phospho-L-threonyl-[protein] + ADP + H(+)</text>
        <dbReference type="Rhea" id="RHEA:46608"/>
        <dbReference type="Rhea" id="RHEA-COMP:11060"/>
        <dbReference type="Rhea" id="RHEA-COMP:11605"/>
        <dbReference type="ChEBI" id="CHEBI:15378"/>
        <dbReference type="ChEBI" id="CHEBI:30013"/>
        <dbReference type="ChEBI" id="CHEBI:30616"/>
        <dbReference type="ChEBI" id="CHEBI:61977"/>
        <dbReference type="ChEBI" id="CHEBI:456216"/>
        <dbReference type="EC" id="2.7.11.1"/>
    </reaction>
</comment>
<evidence type="ECO:0000256" key="3">
    <source>
        <dbReference type="ARBA" id="ARBA00022679"/>
    </source>
</evidence>
<comment type="catalytic activity">
    <reaction evidence="8">
        <text>L-seryl-[protein] + ATP = O-phospho-L-seryl-[protein] + ADP + H(+)</text>
        <dbReference type="Rhea" id="RHEA:17989"/>
        <dbReference type="Rhea" id="RHEA-COMP:9863"/>
        <dbReference type="Rhea" id="RHEA-COMP:11604"/>
        <dbReference type="ChEBI" id="CHEBI:15378"/>
        <dbReference type="ChEBI" id="CHEBI:29999"/>
        <dbReference type="ChEBI" id="CHEBI:30616"/>
        <dbReference type="ChEBI" id="CHEBI:83421"/>
        <dbReference type="ChEBI" id="CHEBI:456216"/>
        <dbReference type="EC" id="2.7.11.1"/>
    </reaction>
</comment>
<dbReference type="OrthoDB" id="193931at2759"/>
<proteinExistence type="predicted"/>
<keyword evidence="6 9" id="KW-0067">ATP-binding</keyword>
<dbReference type="InterPro" id="IPR017441">
    <property type="entry name" value="Protein_kinase_ATP_BS"/>
</dbReference>
<evidence type="ECO:0000259" key="11">
    <source>
        <dbReference type="PROSITE" id="PS50032"/>
    </source>
</evidence>
<dbReference type="InterPro" id="IPR028375">
    <property type="entry name" value="KA1/Ssp2_C"/>
</dbReference>
<keyword evidence="5 12" id="KW-0418">Kinase</keyword>
<evidence type="ECO:0000259" key="10">
    <source>
        <dbReference type="PROSITE" id="PS50011"/>
    </source>
</evidence>
<evidence type="ECO:0000256" key="9">
    <source>
        <dbReference type="PROSITE-ProRule" id="PRU10141"/>
    </source>
</evidence>
<name>A0A5J4X9Y3_9EUKA</name>
<dbReference type="EMBL" id="SNRW01000041">
    <property type="protein sequence ID" value="KAA6403974.1"/>
    <property type="molecule type" value="Genomic_DNA"/>
</dbReference>
<dbReference type="PANTHER" id="PTHR24346:SF110">
    <property type="entry name" value="NON-SPECIFIC SERINE_THREONINE PROTEIN KINASE"/>
    <property type="match status" value="1"/>
</dbReference>
<evidence type="ECO:0000313" key="12">
    <source>
        <dbReference type="EMBL" id="KAA6403974.1"/>
    </source>
</evidence>
<dbReference type="GO" id="GO:0005524">
    <property type="term" value="F:ATP binding"/>
    <property type="evidence" value="ECO:0007669"/>
    <property type="project" value="UniProtKB-UniRule"/>
</dbReference>
<dbReference type="CDD" id="cd14079">
    <property type="entry name" value="STKc_AMPK_alpha"/>
    <property type="match status" value="1"/>
</dbReference>
<dbReference type="PANTHER" id="PTHR24346">
    <property type="entry name" value="MAP/MICROTUBULE AFFINITY-REGULATING KINASE"/>
    <property type="match status" value="1"/>
</dbReference>
<evidence type="ECO:0000256" key="8">
    <source>
        <dbReference type="ARBA" id="ARBA00048679"/>
    </source>
</evidence>
<dbReference type="FunFam" id="1.10.510.10:FF:000271">
    <property type="entry name" value="Non-specific serine/threonine protein kinase"/>
    <property type="match status" value="1"/>
</dbReference>
<dbReference type="EC" id="2.7.11.1" evidence="1"/>
<evidence type="ECO:0000256" key="7">
    <source>
        <dbReference type="ARBA" id="ARBA00047899"/>
    </source>
</evidence>
<keyword evidence="2" id="KW-0723">Serine/threonine-protein kinase</keyword>
<evidence type="ECO:0000256" key="2">
    <source>
        <dbReference type="ARBA" id="ARBA00022527"/>
    </source>
</evidence>
<protein>
    <recommendedName>
        <fullName evidence="1">non-specific serine/threonine protein kinase</fullName>
        <ecNumber evidence="1">2.7.11.1</ecNumber>
    </recommendedName>
</protein>
<reference evidence="12 13" key="1">
    <citation type="submission" date="2019-03" db="EMBL/GenBank/DDBJ databases">
        <title>Single cell metagenomics reveals metabolic interactions within the superorganism composed of flagellate Streblomastix strix and complex community of Bacteroidetes bacteria on its surface.</title>
        <authorList>
            <person name="Treitli S.C."/>
            <person name="Kolisko M."/>
            <person name="Husnik F."/>
            <person name="Keeling P."/>
            <person name="Hampl V."/>
        </authorList>
    </citation>
    <scope>NUCLEOTIDE SEQUENCE [LARGE SCALE GENOMIC DNA]</scope>
    <source>
        <strain evidence="12">ST1C</strain>
    </source>
</reference>
<evidence type="ECO:0000313" key="13">
    <source>
        <dbReference type="Proteomes" id="UP000324800"/>
    </source>
</evidence>
<sequence>MSTEKDKDKDGKDKEKKFIKIGNYVLKQTIGKGSFGKVKLAEHQLTKHAVAVKVLNRKKIRSLNMDNKVRREISIMKLFSHPHVIHLYEVIGTERNIFMIMEYIPGGEMFDYIVKKGKLSEDEARRFFQQMVAGVEYCHKYKVVHRDLKPENLLLDEHRNIKIADFGLSNMMRDGDFLTTSCGSPNYAAPEVISGKLYAGPGVDVWSMGVILYALLCARLPFDDASLEALFQKIKTGTYTMPTYLPTDVQDLISKMLTVDPVQRITINEIRHHPWFLKNLPDYLALPAEELTAHRSKTFDDDVVNDICRKLHITKEQCMKDLQRPSGASQGGAQQAGSTQAGVMYSLIMDQKRDYMHNSRGELVHQSRISEFEGITLYNFVETSGKYDEDGITNEEKIAADDALSEGEGDAELIKQIKGIPDKVVAGGKIPDAPPQSGDTSSVPPQQLVPPAALATLSDRPNNRWTLGADTTRAPMDVMADLYRVLRLLRMEWKFVSTYQLQCRVRQTGARNPPPRPPVEIGLQLFKVDESGKEVKEKDQKEKLAVSADKTPTRYKVDMRRLTGDTFPFMALCSAILGNMKL</sequence>
<feature type="domain" description="Protein kinase" evidence="10">
    <location>
        <begin position="24"/>
        <end position="276"/>
    </location>
</feature>
<evidence type="ECO:0000256" key="1">
    <source>
        <dbReference type="ARBA" id="ARBA00012513"/>
    </source>
</evidence>
<dbReference type="AlphaFoldDB" id="A0A5J4X9Y3"/>
<dbReference type="GO" id="GO:0005737">
    <property type="term" value="C:cytoplasm"/>
    <property type="evidence" value="ECO:0007669"/>
    <property type="project" value="TreeGrafter"/>
</dbReference>
<dbReference type="SMART" id="SM00220">
    <property type="entry name" value="S_TKc"/>
    <property type="match status" value="1"/>
</dbReference>
<dbReference type="PROSITE" id="PS50011">
    <property type="entry name" value="PROTEIN_KINASE_DOM"/>
    <property type="match status" value="1"/>
</dbReference>
<dbReference type="PROSITE" id="PS00107">
    <property type="entry name" value="PROTEIN_KINASE_ATP"/>
    <property type="match status" value="1"/>
</dbReference>